<evidence type="ECO:0000313" key="2">
    <source>
        <dbReference type="Proteomes" id="UP000805649"/>
    </source>
</evidence>
<dbReference type="EMBL" id="VUJX02000003">
    <property type="protein sequence ID" value="KAL0938385.1"/>
    <property type="molecule type" value="Genomic_DNA"/>
</dbReference>
<keyword evidence="2" id="KW-1185">Reference proteome</keyword>
<name>A0ACC3Z326_COLTU</name>
<gene>
    <name evidence="1" type="ORF">CTRU02_204995</name>
</gene>
<proteinExistence type="predicted"/>
<accession>A0ACC3Z326</accession>
<sequence length="154" mass="16751">MNGATDKIATRLLAWLILIITPVSSTFLQWQLCDDSRGSGAIPFGMSASLISSSDSASSQLVLGLARHQSGITCRDTQGAISDDEALAVTVKLDWIGLRQPKTFKKDRMRLECKDFTENNRPAFLPNNSSRVEITLLDDDIGVLPALSTLRAEA</sequence>
<evidence type="ECO:0000313" key="1">
    <source>
        <dbReference type="EMBL" id="KAL0938385.1"/>
    </source>
</evidence>
<organism evidence="1 2">
    <name type="scientific">Colletotrichum truncatum</name>
    <name type="common">Anthracnose fungus</name>
    <name type="synonym">Colletotrichum capsici</name>
    <dbReference type="NCBI Taxonomy" id="5467"/>
    <lineage>
        <taxon>Eukaryota</taxon>
        <taxon>Fungi</taxon>
        <taxon>Dikarya</taxon>
        <taxon>Ascomycota</taxon>
        <taxon>Pezizomycotina</taxon>
        <taxon>Sordariomycetes</taxon>
        <taxon>Hypocreomycetidae</taxon>
        <taxon>Glomerellales</taxon>
        <taxon>Glomerellaceae</taxon>
        <taxon>Colletotrichum</taxon>
        <taxon>Colletotrichum truncatum species complex</taxon>
    </lineage>
</organism>
<protein>
    <submittedName>
        <fullName evidence="1">Uncharacterized protein</fullName>
    </submittedName>
</protein>
<comment type="caution">
    <text evidence="1">The sequence shown here is derived from an EMBL/GenBank/DDBJ whole genome shotgun (WGS) entry which is preliminary data.</text>
</comment>
<reference evidence="1 2" key="1">
    <citation type="journal article" date="2020" name="Phytopathology">
        <title>Genome Sequence Resources of Colletotrichum truncatum, C. plurivorum, C. musicola, and C. sojae: Four Species Pathogenic to Soybean (Glycine max).</title>
        <authorList>
            <person name="Rogerio F."/>
            <person name="Boufleur T.R."/>
            <person name="Ciampi-Guillardi M."/>
            <person name="Sukno S.A."/>
            <person name="Thon M.R."/>
            <person name="Massola Junior N.S."/>
            <person name="Baroncelli R."/>
        </authorList>
    </citation>
    <scope>NUCLEOTIDE SEQUENCE [LARGE SCALE GENOMIC DNA]</scope>
    <source>
        <strain evidence="1 2">CMES1059</strain>
    </source>
</reference>
<dbReference type="Proteomes" id="UP000805649">
    <property type="component" value="Unassembled WGS sequence"/>
</dbReference>